<dbReference type="PROSITE" id="PS51257">
    <property type="entry name" value="PROKAR_LIPOPROTEIN"/>
    <property type="match status" value="1"/>
</dbReference>
<evidence type="ECO:0000313" key="1">
    <source>
        <dbReference type="EMBL" id="SMO75306.1"/>
    </source>
</evidence>
<dbReference type="AlphaFoldDB" id="A0A521DUB1"/>
<evidence type="ECO:0000313" key="2">
    <source>
        <dbReference type="Proteomes" id="UP000317557"/>
    </source>
</evidence>
<organism evidence="1 2">
    <name type="scientific">Gracilimonas mengyeensis</name>
    <dbReference type="NCBI Taxonomy" id="1302730"/>
    <lineage>
        <taxon>Bacteria</taxon>
        <taxon>Pseudomonadati</taxon>
        <taxon>Balneolota</taxon>
        <taxon>Balneolia</taxon>
        <taxon>Balneolales</taxon>
        <taxon>Balneolaceae</taxon>
        <taxon>Gracilimonas</taxon>
    </lineage>
</organism>
<reference evidence="1 2" key="1">
    <citation type="submission" date="2017-05" db="EMBL/GenBank/DDBJ databases">
        <authorList>
            <person name="Varghese N."/>
            <person name="Submissions S."/>
        </authorList>
    </citation>
    <scope>NUCLEOTIDE SEQUENCE [LARGE SCALE GENOMIC DNA]</scope>
    <source>
        <strain evidence="1 2">DSM 21985</strain>
    </source>
</reference>
<dbReference type="RefSeq" id="WP_142454749.1">
    <property type="nucleotide sequence ID" value="NZ_FXTP01000009.1"/>
</dbReference>
<accession>A0A521DUB1</accession>
<protein>
    <recommendedName>
        <fullName evidence="3">Lipoprotein</fullName>
    </recommendedName>
</protein>
<keyword evidence="2" id="KW-1185">Reference proteome</keyword>
<evidence type="ECO:0008006" key="3">
    <source>
        <dbReference type="Google" id="ProtNLM"/>
    </source>
</evidence>
<dbReference type="EMBL" id="FXTP01000009">
    <property type="protein sequence ID" value="SMO75306.1"/>
    <property type="molecule type" value="Genomic_DNA"/>
</dbReference>
<sequence>MKSLLKTAAFLVFLISIIGCDDDLSKVEETKIIQEVQSFDLDSLLLTTLEPHFDSLKKKVLLRLEAKINEPAPKGLGEGSALPFTKWEGIPDHVKTWEEFDKYTYERRKENFLNEIERQGGFKNASPGLIKAYKRFIGNDNPSN</sequence>
<gene>
    <name evidence="1" type="ORF">SAMN06265219_109113</name>
</gene>
<proteinExistence type="predicted"/>
<name>A0A521DUB1_9BACT</name>
<dbReference type="Proteomes" id="UP000317557">
    <property type="component" value="Unassembled WGS sequence"/>
</dbReference>